<gene>
    <name evidence="2" type="ORF">SDC9_129866</name>
</gene>
<evidence type="ECO:0000256" key="1">
    <source>
        <dbReference type="SAM" id="MobiDB-lite"/>
    </source>
</evidence>
<proteinExistence type="predicted"/>
<comment type="caution">
    <text evidence="2">The sequence shown here is derived from an EMBL/GenBank/DDBJ whole genome shotgun (WGS) entry which is preliminary data.</text>
</comment>
<evidence type="ECO:0000313" key="2">
    <source>
        <dbReference type="EMBL" id="MPM82804.1"/>
    </source>
</evidence>
<feature type="compositionally biased region" description="Basic and acidic residues" evidence="1">
    <location>
        <begin position="148"/>
        <end position="164"/>
    </location>
</feature>
<feature type="region of interest" description="Disordered" evidence="1">
    <location>
        <begin position="311"/>
        <end position="348"/>
    </location>
</feature>
<organism evidence="2">
    <name type="scientific">bioreactor metagenome</name>
    <dbReference type="NCBI Taxonomy" id="1076179"/>
    <lineage>
        <taxon>unclassified sequences</taxon>
        <taxon>metagenomes</taxon>
        <taxon>ecological metagenomes</taxon>
    </lineage>
</organism>
<protein>
    <submittedName>
        <fullName evidence="2">Uncharacterized protein</fullName>
    </submittedName>
</protein>
<dbReference type="EMBL" id="VSSQ01031773">
    <property type="protein sequence ID" value="MPM82804.1"/>
    <property type="molecule type" value="Genomic_DNA"/>
</dbReference>
<reference evidence="2" key="1">
    <citation type="submission" date="2019-08" db="EMBL/GenBank/DDBJ databases">
        <authorList>
            <person name="Kucharzyk K."/>
            <person name="Murdoch R.W."/>
            <person name="Higgins S."/>
            <person name="Loffler F."/>
        </authorList>
    </citation>
    <scope>NUCLEOTIDE SEQUENCE</scope>
</reference>
<sequence>MGRRWSVSAAEHGIQVGGHQRELFVEVCFADRLQSFLATPRRPLGLADLPIADHVGCDGFEGDAAVTGHGPRRAEQLVSIDTLSGELDDVDVVAPPSTGDPPLQDRHTLLGDRGLRRIAEQHDRVTQDTVDAHPTGSGHNRIAGGHIPRGDALPRPDRHAHPNPESRVVGLLADLLHADRVEIEHRPVIGLDGSDVVNDRDEVIDGDVCSDGVRIGVLGRAPHVVGGQQDPALEHEVLGMGGPSETIQERLQRVPDQILLRRCTRPSLRGGGACCGLDAAEHLIADVHARASNAWRTGDFARGSREAISISRAGFPPRRSHSFNASRANSYPTSPRSRNASTIDRSGE</sequence>
<name>A0A645D0Q6_9ZZZZ</name>
<feature type="compositionally biased region" description="Polar residues" evidence="1">
    <location>
        <begin position="322"/>
        <end position="348"/>
    </location>
</feature>
<dbReference type="AlphaFoldDB" id="A0A645D0Q6"/>
<feature type="region of interest" description="Disordered" evidence="1">
    <location>
        <begin position="123"/>
        <end position="164"/>
    </location>
</feature>
<accession>A0A645D0Q6</accession>